<organism evidence="3 4">
    <name type="scientific">Caenimonas aquaedulcis</name>
    <dbReference type="NCBI Taxonomy" id="2793270"/>
    <lineage>
        <taxon>Bacteria</taxon>
        <taxon>Pseudomonadati</taxon>
        <taxon>Pseudomonadota</taxon>
        <taxon>Betaproteobacteria</taxon>
        <taxon>Burkholderiales</taxon>
        <taxon>Comamonadaceae</taxon>
        <taxon>Caenimonas</taxon>
    </lineage>
</organism>
<comment type="caution">
    <text evidence="3">The sequence shown here is derived from an EMBL/GenBank/DDBJ whole genome shotgun (WGS) entry which is preliminary data.</text>
</comment>
<dbReference type="Pfam" id="PF03401">
    <property type="entry name" value="TctC"/>
    <property type="match status" value="1"/>
</dbReference>
<feature type="signal peptide" evidence="2">
    <location>
        <begin position="1"/>
        <end position="24"/>
    </location>
</feature>
<dbReference type="CDD" id="cd13578">
    <property type="entry name" value="PBP2_Bug27"/>
    <property type="match status" value="1"/>
</dbReference>
<dbReference type="PIRSF" id="PIRSF017082">
    <property type="entry name" value="YflP"/>
    <property type="match status" value="1"/>
</dbReference>
<evidence type="ECO:0000256" key="2">
    <source>
        <dbReference type="SAM" id="SignalP"/>
    </source>
</evidence>
<accession>A0A931H0L5</accession>
<dbReference type="InterPro" id="IPR005064">
    <property type="entry name" value="BUG"/>
</dbReference>
<sequence length="323" mass="33920">MKRIFLKQLAVLAATAIAGPGAFAQANYPDHPIKLVIPFPPGGSVDPIARVLMTKVGEILGQPIVIDNRAGGNTAIGAQLVAKAPPDGYTLMFTALTTHVIHTLQSSLPYDSIKDFAPVASASRSSYMLAVHNSVPAKTLPEFIAYAKANPGKLNYGSSGTGNSNHLAGELFNLRTGTKIVHVPYKGGAPALQDLVGGRVQMMITNVPLLQPQVDAGTLRALAYTSPQPGSAVQTFTQYGLPDFEGIESLNVLLAPAGTPAPIIAKVAAAVEKALASPEVKAGIENQKQSPYFLAPAVLGEKMKSDRAKFIEVIEKGHITLTQ</sequence>
<dbReference type="InterPro" id="IPR042100">
    <property type="entry name" value="Bug_dom1"/>
</dbReference>
<dbReference type="SUPFAM" id="SSF53850">
    <property type="entry name" value="Periplasmic binding protein-like II"/>
    <property type="match status" value="1"/>
</dbReference>
<dbReference type="AlphaFoldDB" id="A0A931H0L5"/>
<keyword evidence="4" id="KW-1185">Reference proteome</keyword>
<dbReference type="EMBL" id="JADWYS010000001">
    <property type="protein sequence ID" value="MBG9386392.1"/>
    <property type="molecule type" value="Genomic_DNA"/>
</dbReference>
<dbReference type="Gene3D" id="3.40.190.150">
    <property type="entry name" value="Bordetella uptake gene, domain 1"/>
    <property type="match status" value="1"/>
</dbReference>
<evidence type="ECO:0000313" key="3">
    <source>
        <dbReference type="EMBL" id="MBG9386392.1"/>
    </source>
</evidence>
<keyword evidence="2" id="KW-0732">Signal</keyword>
<comment type="similarity">
    <text evidence="1">Belongs to the UPF0065 (bug) family.</text>
</comment>
<reference evidence="3" key="1">
    <citation type="submission" date="2020-11" db="EMBL/GenBank/DDBJ databases">
        <title>Bacterial whole genome sequence for Caenimonas sp. DR4.4.</title>
        <authorList>
            <person name="Le V."/>
            <person name="Ko S.-R."/>
            <person name="Ahn C.-Y."/>
            <person name="Oh H.-M."/>
        </authorList>
    </citation>
    <scope>NUCLEOTIDE SEQUENCE</scope>
    <source>
        <strain evidence="3">DR4.4</strain>
    </source>
</reference>
<evidence type="ECO:0000313" key="4">
    <source>
        <dbReference type="Proteomes" id="UP000651050"/>
    </source>
</evidence>
<dbReference type="PANTHER" id="PTHR42928:SF5">
    <property type="entry name" value="BLR1237 PROTEIN"/>
    <property type="match status" value="1"/>
</dbReference>
<protein>
    <submittedName>
        <fullName evidence="3">Tripartite tricarboxylate transporter substrate binding protein</fullName>
    </submittedName>
</protein>
<evidence type="ECO:0000256" key="1">
    <source>
        <dbReference type="ARBA" id="ARBA00006987"/>
    </source>
</evidence>
<name>A0A931H0L5_9BURK</name>
<feature type="chain" id="PRO_5037886616" evidence="2">
    <location>
        <begin position="25"/>
        <end position="323"/>
    </location>
</feature>
<gene>
    <name evidence="3" type="ORF">I5803_00010</name>
</gene>
<proteinExistence type="inferred from homology"/>
<dbReference type="PANTHER" id="PTHR42928">
    <property type="entry name" value="TRICARBOXYLATE-BINDING PROTEIN"/>
    <property type="match status" value="1"/>
</dbReference>
<dbReference type="RefSeq" id="WP_196984382.1">
    <property type="nucleotide sequence ID" value="NZ_JADWYS010000001.1"/>
</dbReference>
<dbReference type="Gene3D" id="3.40.190.10">
    <property type="entry name" value="Periplasmic binding protein-like II"/>
    <property type="match status" value="1"/>
</dbReference>
<dbReference type="Proteomes" id="UP000651050">
    <property type="component" value="Unassembled WGS sequence"/>
</dbReference>